<dbReference type="Gene3D" id="3.30.1480.10">
    <property type="entry name" value="NusA, N-terminal domain"/>
    <property type="match status" value="1"/>
</dbReference>
<dbReference type="PROSITE" id="PS50084">
    <property type="entry name" value="KH_TYPE_1"/>
    <property type="match status" value="1"/>
</dbReference>
<evidence type="ECO:0000259" key="9">
    <source>
        <dbReference type="PROSITE" id="PS50126"/>
    </source>
</evidence>
<dbReference type="SUPFAM" id="SSF47794">
    <property type="entry name" value="Rad51 N-terminal domain-like"/>
    <property type="match status" value="1"/>
</dbReference>
<proteinExistence type="inferred from homology"/>
<dbReference type="InterPro" id="IPR013735">
    <property type="entry name" value="TF_NusA_N"/>
</dbReference>
<evidence type="ECO:0000256" key="4">
    <source>
        <dbReference type="ARBA" id="ARBA00022884"/>
    </source>
</evidence>
<comment type="function">
    <text evidence="7">Participates in both transcription termination and antitermination.</text>
</comment>
<evidence type="ECO:0000256" key="2">
    <source>
        <dbReference type="ARBA" id="ARBA00022490"/>
    </source>
</evidence>
<evidence type="ECO:0000256" key="1">
    <source>
        <dbReference type="ARBA" id="ARBA00022472"/>
    </source>
</evidence>
<dbReference type="CDD" id="cd04455">
    <property type="entry name" value="S1_NusA"/>
    <property type="match status" value="1"/>
</dbReference>
<dbReference type="HAMAP" id="MF_00945_B">
    <property type="entry name" value="NusA_B"/>
    <property type="match status" value="1"/>
</dbReference>
<evidence type="ECO:0000256" key="7">
    <source>
        <dbReference type="HAMAP-Rule" id="MF_00945"/>
    </source>
</evidence>
<dbReference type="InterPro" id="IPR015946">
    <property type="entry name" value="KH_dom-like_a/b"/>
</dbReference>
<dbReference type="InterPro" id="IPR010213">
    <property type="entry name" value="TF_NusA"/>
</dbReference>
<accession>A0ABT7QM75</accession>
<dbReference type="Gene3D" id="1.10.150.20">
    <property type="entry name" value="5' to 3' exonuclease, C-terminal subdomain"/>
    <property type="match status" value="1"/>
</dbReference>
<evidence type="ECO:0000313" key="10">
    <source>
        <dbReference type="EMBL" id="MDM5147721.1"/>
    </source>
</evidence>
<protein>
    <recommendedName>
        <fullName evidence="7">Transcription termination/antitermination protein NusA</fullName>
    </recommendedName>
</protein>
<feature type="domain" description="S1 motif" evidence="9">
    <location>
        <begin position="144"/>
        <end position="210"/>
    </location>
</feature>
<dbReference type="InterPro" id="IPR009019">
    <property type="entry name" value="KH_sf_prok-type"/>
</dbReference>
<dbReference type="Pfam" id="PF13184">
    <property type="entry name" value="KH_NusA_1st"/>
    <property type="match status" value="1"/>
</dbReference>
<evidence type="ECO:0000256" key="8">
    <source>
        <dbReference type="SAM" id="Coils"/>
    </source>
</evidence>
<comment type="similarity">
    <text evidence="7">Belongs to the NusA family.</text>
</comment>
<dbReference type="PANTHER" id="PTHR22648">
    <property type="entry name" value="TRANSCRIPTION TERMINATION FACTOR NUSA"/>
    <property type="match status" value="1"/>
</dbReference>
<dbReference type="CDD" id="cd22529">
    <property type="entry name" value="KH-II_NusA_rpt2"/>
    <property type="match status" value="1"/>
</dbReference>
<name>A0ABT7QM75_9GAMM</name>
<keyword evidence="11" id="KW-1185">Reference proteome</keyword>
<dbReference type="InterPro" id="IPR004087">
    <property type="entry name" value="KH_dom"/>
</dbReference>
<keyword evidence="6 7" id="KW-0804">Transcription</keyword>
<dbReference type="InterPro" id="IPR036555">
    <property type="entry name" value="NusA_N_sf"/>
</dbReference>
<reference evidence="10" key="2">
    <citation type="journal article" date="2023" name="Microbiome">
        <title>Synthase-selected sorting approach identifies a beta-lactone synthase in a nudibranch symbiotic bacterium.</title>
        <authorList>
            <person name="Dzunkova M."/>
            <person name="La Clair J.J."/>
            <person name="Tyml T."/>
            <person name="Doud D."/>
            <person name="Schulz F."/>
            <person name="Piquer-Esteban S."/>
            <person name="Porcel Sanchis D."/>
            <person name="Osborn A."/>
            <person name="Robinson D."/>
            <person name="Louie K.B."/>
            <person name="Bowen B.P."/>
            <person name="Bowers R.M."/>
            <person name="Lee J."/>
            <person name="Arnau V."/>
            <person name="Diaz-Villanueva W."/>
            <person name="Stepanauskas R."/>
            <person name="Gosliner T."/>
            <person name="Date S.V."/>
            <person name="Northen T.R."/>
            <person name="Cheng J.F."/>
            <person name="Burkart M.D."/>
            <person name="Woyke T."/>
        </authorList>
    </citation>
    <scope>NUCLEOTIDE SEQUENCE</scope>
    <source>
        <strain evidence="10">Df01</strain>
    </source>
</reference>
<keyword evidence="5 7" id="KW-0805">Transcription regulation</keyword>
<dbReference type="InterPro" id="IPR012340">
    <property type="entry name" value="NA-bd_OB-fold"/>
</dbReference>
<keyword evidence="1 7" id="KW-0806">Transcription termination</keyword>
<evidence type="ECO:0000256" key="5">
    <source>
        <dbReference type="ARBA" id="ARBA00023015"/>
    </source>
</evidence>
<evidence type="ECO:0000256" key="3">
    <source>
        <dbReference type="ARBA" id="ARBA00022814"/>
    </source>
</evidence>
<keyword evidence="4 7" id="KW-0694">RNA-binding</keyword>
<dbReference type="Pfam" id="PF26594">
    <property type="entry name" value="KH_NusA_2nd"/>
    <property type="match status" value="1"/>
</dbReference>
<dbReference type="CDD" id="cd02134">
    <property type="entry name" value="KH-II_NusA_rpt1"/>
    <property type="match status" value="1"/>
</dbReference>
<dbReference type="Proteomes" id="UP001168167">
    <property type="component" value="Unassembled WGS sequence"/>
</dbReference>
<dbReference type="EMBL" id="JANQAO010000003">
    <property type="protein sequence ID" value="MDM5147721.1"/>
    <property type="molecule type" value="Genomic_DNA"/>
</dbReference>
<dbReference type="PANTHER" id="PTHR22648:SF0">
    <property type="entry name" value="TRANSCRIPTION TERMINATION_ANTITERMINATION PROTEIN NUSA"/>
    <property type="match status" value="1"/>
</dbReference>
<dbReference type="SMART" id="SM00316">
    <property type="entry name" value="S1"/>
    <property type="match status" value="1"/>
</dbReference>
<dbReference type="InterPro" id="IPR025249">
    <property type="entry name" value="TF_NusA_KH_1st"/>
</dbReference>
<dbReference type="InterPro" id="IPR030842">
    <property type="entry name" value="TF_NusA_bacterial"/>
</dbReference>
<keyword evidence="8" id="KW-0175">Coiled coil</keyword>
<dbReference type="InterPro" id="IPR003029">
    <property type="entry name" value="S1_domain"/>
</dbReference>
<dbReference type="InterPro" id="IPR010995">
    <property type="entry name" value="DNA_repair_Rad51/TF_NusA_a-hlx"/>
</dbReference>
<dbReference type="PROSITE" id="PS50126">
    <property type="entry name" value="S1"/>
    <property type="match status" value="1"/>
</dbReference>
<dbReference type="NCBIfam" id="TIGR01953">
    <property type="entry name" value="NusA"/>
    <property type="match status" value="1"/>
</dbReference>
<dbReference type="SUPFAM" id="SSF50249">
    <property type="entry name" value="Nucleic acid-binding proteins"/>
    <property type="match status" value="1"/>
</dbReference>
<dbReference type="Gene3D" id="2.40.50.140">
    <property type="entry name" value="Nucleic acid-binding proteins"/>
    <property type="match status" value="1"/>
</dbReference>
<reference evidence="10" key="1">
    <citation type="submission" date="2022-08" db="EMBL/GenBank/DDBJ databases">
        <authorList>
            <person name="Dzunkova M."/>
            <person name="La Clair J."/>
            <person name="Tyml T."/>
            <person name="Doud D."/>
            <person name="Schulz F."/>
            <person name="Piquer S."/>
            <person name="Porcel Sanchis D."/>
            <person name="Osborn A."/>
            <person name="Robinson D."/>
            <person name="Louie K.B."/>
            <person name="Bowen B.P."/>
            <person name="Bowers R."/>
            <person name="Lee J."/>
            <person name="Arnau Llombart V."/>
            <person name="Diaz Villanueva W."/>
            <person name="Gosliner T."/>
            <person name="Northen T."/>
            <person name="Cheng J.-F."/>
            <person name="Burkart M.D."/>
            <person name="Woyke T."/>
        </authorList>
    </citation>
    <scope>NUCLEOTIDE SEQUENCE</scope>
    <source>
        <strain evidence="10">Df01</strain>
    </source>
</reference>
<sequence length="513" mass="57787">MDIGGADLLMYIQSISREKDLPFDQVLDIFSDSLAYSLRRSANDTHDAEFRVNIDSVSGQVDAFRKWRVLADDELMENPQAEIMLESAQEIKTDVVAGEWVEKSLENQKFNTRPCVHSAKQNFNIRLREAEKQRLLNDLLARNEELVNGQVLRVLRDTGDVIVEVLRLECRLPKSQMIPRETLKAGDRVQALIKDINNEATGQPVILTRISPRFLTLLFQRVVPEIEKGILEIIAAVRDPGNRAKIAVRSNDARVDPVGTCVGIRGSRVQSVTNELNGERIDIIPWDDDDAKYVLLALAPAEVTKISVDRDKGSMDVLVDPDRLAQAIGKNGVNVRLASELTGWRLNLKTMEEYEAALEEETSQNSARLGKALNLEEDAARILFEEGFETLEHVAFAEEEELLEIQGFQPDVVREIQTRAREQVEKEESELQANMEKQESALVTLVSEFFPDSEEILRELAKNDVLKVADLADLAADELQEFHKMPNETAAACVLLAREQAYNINDLDEETTV</sequence>
<keyword evidence="3 7" id="KW-0889">Transcription antitermination</keyword>
<dbReference type="SUPFAM" id="SSF54814">
    <property type="entry name" value="Prokaryotic type KH domain (KH-domain type II)"/>
    <property type="match status" value="2"/>
</dbReference>
<dbReference type="SUPFAM" id="SSF69705">
    <property type="entry name" value="Transcription factor NusA, N-terminal domain"/>
    <property type="match status" value="1"/>
</dbReference>
<comment type="subcellular location">
    <subcellularLocation>
        <location evidence="7">Cytoplasm</location>
    </subcellularLocation>
</comment>
<feature type="coiled-coil region" evidence="8">
    <location>
        <begin position="414"/>
        <end position="441"/>
    </location>
</feature>
<gene>
    <name evidence="7 10" type="primary">nusA</name>
    <name evidence="10" type="ORF">NQX30_04985</name>
</gene>
<organism evidence="10 11">
    <name type="scientific">Candidatus Doriopsillibacter californiensis</name>
    <dbReference type="NCBI Taxonomy" id="2970740"/>
    <lineage>
        <taxon>Bacteria</taxon>
        <taxon>Pseudomonadati</taxon>
        <taxon>Pseudomonadota</taxon>
        <taxon>Gammaproteobacteria</taxon>
        <taxon>Candidatus Tethybacterales</taxon>
        <taxon>Candidatus Persebacteraceae</taxon>
        <taxon>Candidatus Doriopsillibacter</taxon>
    </lineage>
</organism>
<dbReference type="InterPro" id="IPR058582">
    <property type="entry name" value="KH_NusA_2nd"/>
</dbReference>
<comment type="caution">
    <text evidence="10">The sequence shown here is derived from an EMBL/GenBank/DDBJ whole genome shotgun (WGS) entry which is preliminary data.</text>
</comment>
<dbReference type="Pfam" id="PF08529">
    <property type="entry name" value="NusA_N"/>
    <property type="match status" value="1"/>
</dbReference>
<dbReference type="SMART" id="SM00322">
    <property type="entry name" value="KH"/>
    <property type="match status" value="2"/>
</dbReference>
<keyword evidence="2 7" id="KW-0963">Cytoplasm</keyword>
<comment type="subunit">
    <text evidence="7">Monomer. Binds directly to the core enzyme of the DNA-dependent RNA polymerase and to nascent RNA.</text>
</comment>
<evidence type="ECO:0000313" key="11">
    <source>
        <dbReference type="Proteomes" id="UP001168167"/>
    </source>
</evidence>
<dbReference type="Gene3D" id="3.30.300.20">
    <property type="match status" value="2"/>
</dbReference>
<evidence type="ECO:0000256" key="6">
    <source>
        <dbReference type="ARBA" id="ARBA00023163"/>
    </source>
</evidence>